<gene>
    <name evidence="16" type="ORF">KDL28_18230</name>
</gene>
<dbReference type="GO" id="GO:0016301">
    <property type="term" value="F:kinase activity"/>
    <property type="evidence" value="ECO:0007669"/>
    <property type="project" value="UniProtKB-KW"/>
</dbReference>
<evidence type="ECO:0000313" key="16">
    <source>
        <dbReference type="EMBL" id="MCO1657002.1"/>
    </source>
</evidence>
<evidence type="ECO:0000256" key="1">
    <source>
        <dbReference type="ARBA" id="ARBA00000085"/>
    </source>
</evidence>
<dbReference type="SMART" id="SM00387">
    <property type="entry name" value="HATPase_c"/>
    <property type="match status" value="1"/>
</dbReference>
<feature type="transmembrane region" description="Helical" evidence="14">
    <location>
        <begin position="192"/>
        <end position="213"/>
    </location>
</feature>
<keyword evidence="10" id="KW-0067">ATP-binding</keyword>
<dbReference type="PANTHER" id="PTHR45436">
    <property type="entry name" value="SENSOR HISTIDINE KINASE YKOH"/>
    <property type="match status" value="1"/>
</dbReference>
<feature type="domain" description="Histidine kinase" evidence="15">
    <location>
        <begin position="354"/>
        <end position="546"/>
    </location>
</feature>
<dbReference type="EMBL" id="JAGSOV010000039">
    <property type="protein sequence ID" value="MCO1657002.1"/>
    <property type="molecule type" value="Genomic_DNA"/>
</dbReference>
<comment type="subcellular location">
    <subcellularLocation>
        <location evidence="2">Cell membrane</location>
        <topology evidence="2">Multi-pass membrane protein</topology>
    </subcellularLocation>
</comment>
<dbReference type="PROSITE" id="PS50109">
    <property type="entry name" value="HIS_KIN"/>
    <property type="match status" value="1"/>
</dbReference>
<keyword evidence="17" id="KW-1185">Reference proteome</keyword>
<dbReference type="SUPFAM" id="SSF55874">
    <property type="entry name" value="ATPase domain of HSP90 chaperone/DNA topoisomerase II/histidine kinase"/>
    <property type="match status" value="1"/>
</dbReference>
<evidence type="ECO:0000259" key="15">
    <source>
        <dbReference type="PROSITE" id="PS50109"/>
    </source>
</evidence>
<evidence type="ECO:0000256" key="4">
    <source>
        <dbReference type="ARBA" id="ARBA00022475"/>
    </source>
</evidence>
<evidence type="ECO:0000256" key="13">
    <source>
        <dbReference type="ARBA" id="ARBA00023136"/>
    </source>
</evidence>
<dbReference type="InterPro" id="IPR033463">
    <property type="entry name" value="sCache_3"/>
</dbReference>
<keyword evidence="13 14" id="KW-0472">Membrane</keyword>
<keyword evidence="12" id="KW-0902">Two-component regulatory system</keyword>
<evidence type="ECO:0000256" key="8">
    <source>
        <dbReference type="ARBA" id="ARBA00022741"/>
    </source>
</evidence>
<dbReference type="SUPFAM" id="SSF103190">
    <property type="entry name" value="Sensory domain-like"/>
    <property type="match status" value="1"/>
</dbReference>
<reference evidence="16" key="1">
    <citation type="submission" date="2021-04" db="EMBL/GenBank/DDBJ databases">
        <title>Pseudonocardia sp. nov., isolated from sandy soil of mangrove forest.</title>
        <authorList>
            <person name="Zan Z."/>
            <person name="Huang R."/>
            <person name="Liu W."/>
        </authorList>
    </citation>
    <scope>NUCLEOTIDE SEQUENCE</scope>
    <source>
        <strain evidence="16">S2-4</strain>
    </source>
</reference>
<evidence type="ECO:0000313" key="17">
    <source>
        <dbReference type="Proteomes" id="UP001165283"/>
    </source>
</evidence>
<keyword evidence="5" id="KW-0597">Phosphoprotein</keyword>
<proteinExistence type="predicted"/>
<keyword evidence="6" id="KW-0808">Transferase</keyword>
<name>A0ABT1A1X2_9PSEU</name>
<evidence type="ECO:0000256" key="5">
    <source>
        <dbReference type="ARBA" id="ARBA00022553"/>
    </source>
</evidence>
<dbReference type="Pfam" id="PF02518">
    <property type="entry name" value="HATPase_c"/>
    <property type="match status" value="1"/>
</dbReference>
<dbReference type="InterPro" id="IPR036890">
    <property type="entry name" value="HATPase_C_sf"/>
</dbReference>
<dbReference type="EC" id="2.7.13.3" evidence="3"/>
<dbReference type="PANTHER" id="PTHR45436:SF5">
    <property type="entry name" value="SENSOR HISTIDINE KINASE TRCS"/>
    <property type="match status" value="1"/>
</dbReference>
<keyword evidence="8" id="KW-0547">Nucleotide-binding</keyword>
<dbReference type="InterPro" id="IPR035965">
    <property type="entry name" value="PAS-like_dom_sf"/>
</dbReference>
<sequence>MRGGVVAITVSFISSAGRAVASTRPRRGPSLAGRLFALQAAVVVVVLAGFTTATWLQLGQATDDAATREMLSIARTLADAPEVRDAVDDPDPSALLQPLAEQVRVDTATDFVVVMSPTGQRWSHPNPDLIGERFIGTIGPAADGGFVTETYTGTLGPSVRAVVPVLDRGRVVALVSAGRTLSAVSRELQRQIPVVVGVGAAALGVAAAGSWLVSRWLRRATHDLGPAELSRMYEYYDAVLHAVREGLLLLDREGRVQMVNDEARRLLALPPDVTGRPVDGLGLPPALGAALAGGTGGSDEIYLTADRIVVVSQAAARWSGRHLGSVVTLRDRTELRELVTELRTVRGVADSLSSQAHEAANQLHTVLALIEMGRAEEALEFATGSPAQRLVDGVVAGIGVPELAALVLAKAGEAEARGVELVVREGTALPAGLADPHDLVTIVGNLLDNAIDAAAGAPTPRWVRLGAEVVEPGGVVLRIADSGPGVPADDVERMFGRGWTTKPAVDGRARGIGLALVDRAVRRHGGDVRVSAERGSEFVVRLPLATT</sequence>
<dbReference type="InterPro" id="IPR016120">
    <property type="entry name" value="Sig_transdc_His_kin_SpoOB"/>
</dbReference>
<dbReference type="InterPro" id="IPR050428">
    <property type="entry name" value="TCS_sensor_his_kinase"/>
</dbReference>
<evidence type="ECO:0000256" key="14">
    <source>
        <dbReference type="SAM" id="Phobius"/>
    </source>
</evidence>
<accession>A0ABT1A1X2</accession>
<keyword evidence="9 16" id="KW-0418">Kinase</keyword>
<dbReference type="InterPro" id="IPR000014">
    <property type="entry name" value="PAS"/>
</dbReference>
<evidence type="ECO:0000256" key="2">
    <source>
        <dbReference type="ARBA" id="ARBA00004651"/>
    </source>
</evidence>
<keyword evidence="4" id="KW-1003">Cell membrane</keyword>
<dbReference type="Gene3D" id="3.30.565.10">
    <property type="entry name" value="Histidine kinase-like ATPase, C-terminal domain"/>
    <property type="match status" value="1"/>
</dbReference>
<evidence type="ECO:0000256" key="3">
    <source>
        <dbReference type="ARBA" id="ARBA00012438"/>
    </source>
</evidence>
<comment type="caution">
    <text evidence="16">The sequence shown here is derived from an EMBL/GenBank/DDBJ whole genome shotgun (WGS) entry which is preliminary data.</text>
</comment>
<dbReference type="PRINTS" id="PR00344">
    <property type="entry name" value="BCTRLSENSOR"/>
</dbReference>
<protein>
    <recommendedName>
        <fullName evidence="3">histidine kinase</fullName>
        <ecNumber evidence="3">2.7.13.3</ecNumber>
    </recommendedName>
</protein>
<evidence type="ECO:0000256" key="7">
    <source>
        <dbReference type="ARBA" id="ARBA00022692"/>
    </source>
</evidence>
<dbReference type="InterPro" id="IPR005467">
    <property type="entry name" value="His_kinase_dom"/>
</dbReference>
<keyword evidence="7 14" id="KW-0812">Transmembrane</keyword>
<keyword evidence="11 14" id="KW-1133">Transmembrane helix</keyword>
<feature type="transmembrane region" description="Helical" evidence="14">
    <location>
        <begin position="37"/>
        <end position="58"/>
    </location>
</feature>
<comment type="catalytic activity">
    <reaction evidence="1">
        <text>ATP + protein L-histidine = ADP + protein N-phospho-L-histidine.</text>
        <dbReference type="EC" id="2.7.13.3"/>
    </reaction>
</comment>
<dbReference type="InterPro" id="IPR004358">
    <property type="entry name" value="Sig_transdc_His_kin-like_C"/>
</dbReference>
<evidence type="ECO:0000256" key="10">
    <source>
        <dbReference type="ARBA" id="ARBA00022840"/>
    </source>
</evidence>
<organism evidence="16 17">
    <name type="scientific">Pseudonocardia humida</name>
    <dbReference type="NCBI Taxonomy" id="2800819"/>
    <lineage>
        <taxon>Bacteria</taxon>
        <taxon>Bacillati</taxon>
        <taxon>Actinomycetota</taxon>
        <taxon>Actinomycetes</taxon>
        <taxon>Pseudonocardiales</taxon>
        <taxon>Pseudonocardiaceae</taxon>
        <taxon>Pseudonocardia</taxon>
    </lineage>
</organism>
<dbReference type="Proteomes" id="UP001165283">
    <property type="component" value="Unassembled WGS sequence"/>
</dbReference>
<evidence type="ECO:0000256" key="12">
    <source>
        <dbReference type="ARBA" id="ARBA00023012"/>
    </source>
</evidence>
<dbReference type="InterPro" id="IPR029151">
    <property type="entry name" value="Sensor-like_sf"/>
</dbReference>
<evidence type="ECO:0000256" key="6">
    <source>
        <dbReference type="ARBA" id="ARBA00022679"/>
    </source>
</evidence>
<evidence type="ECO:0000256" key="11">
    <source>
        <dbReference type="ARBA" id="ARBA00022989"/>
    </source>
</evidence>
<evidence type="ECO:0000256" key="9">
    <source>
        <dbReference type="ARBA" id="ARBA00022777"/>
    </source>
</evidence>
<dbReference type="SUPFAM" id="SSF55890">
    <property type="entry name" value="Sporulation response regulatory protein Spo0B"/>
    <property type="match status" value="1"/>
</dbReference>
<dbReference type="Pfam" id="PF17203">
    <property type="entry name" value="sCache_3_2"/>
    <property type="match status" value="1"/>
</dbReference>
<dbReference type="SUPFAM" id="SSF55785">
    <property type="entry name" value="PYP-like sensor domain (PAS domain)"/>
    <property type="match status" value="1"/>
</dbReference>
<dbReference type="Pfam" id="PF13188">
    <property type="entry name" value="PAS_8"/>
    <property type="match status" value="1"/>
</dbReference>
<dbReference type="InterPro" id="IPR003594">
    <property type="entry name" value="HATPase_dom"/>
</dbReference>
<dbReference type="Gene3D" id="3.30.450.20">
    <property type="entry name" value="PAS domain"/>
    <property type="match status" value="2"/>
</dbReference>